<reference evidence="3 4" key="1">
    <citation type="submission" date="2012-05" db="EMBL/GenBank/DDBJ databases">
        <title>Genome sequence of Nitritalea halalkaliphila LW7.</title>
        <authorList>
            <person name="Jangir P.K."/>
            <person name="Singh A."/>
            <person name="Shivaji S."/>
            <person name="Sharma R."/>
        </authorList>
    </citation>
    <scope>NUCLEOTIDE SEQUENCE [LARGE SCALE GENOMIC DNA]</scope>
    <source>
        <strain evidence="3 4">LW7</strain>
    </source>
</reference>
<keyword evidence="4" id="KW-1185">Reference proteome</keyword>
<evidence type="ECO:0000313" key="4">
    <source>
        <dbReference type="Proteomes" id="UP000005551"/>
    </source>
</evidence>
<dbReference type="AlphaFoldDB" id="I5C936"/>
<feature type="transmembrane region" description="Helical" evidence="1">
    <location>
        <begin position="158"/>
        <end position="179"/>
    </location>
</feature>
<organism evidence="3 4">
    <name type="scientific">Nitritalea halalkaliphila LW7</name>
    <dbReference type="NCBI Taxonomy" id="1189621"/>
    <lineage>
        <taxon>Bacteria</taxon>
        <taxon>Pseudomonadati</taxon>
        <taxon>Bacteroidota</taxon>
        <taxon>Cytophagia</taxon>
        <taxon>Cytophagales</taxon>
        <taxon>Cyclobacteriaceae</taxon>
        <taxon>Nitritalea</taxon>
    </lineage>
</organism>
<gene>
    <name evidence="3" type="ORF">A3SI_04317</name>
</gene>
<evidence type="ECO:0000313" key="3">
    <source>
        <dbReference type="EMBL" id="EIM78338.1"/>
    </source>
</evidence>
<keyword evidence="1" id="KW-1133">Transmembrane helix</keyword>
<proteinExistence type="predicted"/>
<dbReference type="RefSeq" id="WP_009053669.1">
    <property type="nucleotide sequence ID" value="NZ_AJYA01000008.1"/>
</dbReference>
<dbReference type="Proteomes" id="UP000005551">
    <property type="component" value="Unassembled WGS sequence"/>
</dbReference>
<protein>
    <recommendedName>
        <fullName evidence="5">BatD protein</fullName>
    </recommendedName>
</protein>
<name>I5C936_9BACT</name>
<keyword evidence="1" id="KW-0472">Membrane</keyword>
<sequence>MVKRLIAFLIYGTFGLFSAPAFGQNAEVWGYFMEDSLKIGQPAHFVLKARYPEQLNVVFPDSTYSYAPFVLLGRQTFPSSTSDGLTLDSVVYRITHFEMDSVLSLALPVFALQEFDSLIYEAEIPFPIATQFVLRALPESLDLLSLNTYQEVPKGFNIWLWGILGLVFIAVLAGLLYVYGDRLRQRWRVFLEKRRYKRFKTKWQQTEEAFLEAPTMEKADELLGLWRAYMQHLNQRPFREWTASEIADFMENKALLKEFRAIEAIIYAAPPLRPKAHAPAKN</sequence>
<evidence type="ECO:0008006" key="5">
    <source>
        <dbReference type="Google" id="ProtNLM"/>
    </source>
</evidence>
<keyword evidence="2" id="KW-0732">Signal</keyword>
<accession>I5C936</accession>
<dbReference type="EMBL" id="AJYA01000008">
    <property type="protein sequence ID" value="EIM78338.1"/>
    <property type="molecule type" value="Genomic_DNA"/>
</dbReference>
<feature type="chain" id="PRO_5003700370" description="BatD protein" evidence="2">
    <location>
        <begin position="24"/>
        <end position="282"/>
    </location>
</feature>
<feature type="signal peptide" evidence="2">
    <location>
        <begin position="1"/>
        <end position="23"/>
    </location>
</feature>
<dbReference type="STRING" id="1189621.A3SI_04317"/>
<comment type="caution">
    <text evidence="3">The sequence shown here is derived from an EMBL/GenBank/DDBJ whole genome shotgun (WGS) entry which is preliminary data.</text>
</comment>
<keyword evidence="1" id="KW-0812">Transmembrane</keyword>
<evidence type="ECO:0000256" key="1">
    <source>
        <dbReference type="SAM" id="Phobius"/>
    </source>
</evidence>
<evidence type="ECO:0000256" key="2">
    <source>
        <dbReference type="SAM" id="SignalP"/>
    </source>
</evidence>
<dbReference type="OrthoDB" id="848790at2"/>